<sequence length="138" mass="15662">MKKIFVVLLLFPLVLLAQTKTTQETQIVIAVKLTKNEIYALYLLAMIKKNQKVLQDCMDCSYFLGLLSGTYKQKGIRIKPSEGTTITVFKDQEVFTEKKQFPEDDFKIKNEVTLGGSKAIIIANKEGELILKAKNDEK</sequence>
<dbReference type="AlphaFoldDB" id="A0A0Q1BIF7"/>
<accession>A0A0Q1BIF7</accession>
<reference evidence="2 3" key="1">
    <citation type="submission" date="2015-04" db="EMBL/GenBank/DDBJ databases">
        <title>Complete genome of flavobacterium.</title>
        <authorList>
            <person name="Kwon Y.M."/>
            <person name="Kim S.-J."/>
        </authorList>
    </citation>
    <scope>NUCLEOTIDE SEQUENCE [LARGE SCALE GENOMIC DNA]</scope>
    <source>
        <strain evidence="2 3">DK169</strain>
    </source>
</reference>
<feature type="signal peptide" evidence="1">
    <location>
        <begin position="1"/>
        <end position="17"/>
    </location>
</feature>
<evidence type="ECO:0000313" key="2">
    <source>
        <dbReference type="EMBL" id="KQC30367.1"/>
    </source>
</evidence>
<evidence type="ECO:0000313" key="3">
    <source>
        <dbReference type="Proteomes" id="UP000050827"/>
    </source>
</evidence>
<proteinExistence type="predicted"/>
<keyword evidence="1" id="KW-0732">Signal</keyword>
<organism evidence="2 3">
    <name type="scientific">Flagellimonas eckloniae</name>
    <dbReference type="NCBI Taxonomy" id="346185"/>
    <lineage>
        <taxon>Bacteria</taxon>
        <taxon>Pseudomonadati</taxon>
        <taxon>Bacteroidota</taxon>
        <taxon>Flavobacteriia</taxon>
        <taxon>Flavobacteriales</taxon>
        <taxon>Flavobacteriaceae</taxon>
        <taxon>Flagellimonas</taxon>
    </lineage>
</organism>
<gene>
    <name evidence="2" type="ORF">AAY42_11130</name>
</gene>
<evidence type="ECO:0000256" key="1">
    <source>
        <dbReference type="SAM" id="SignalP"/>
    </source>
</evidence>
<dbReference type="EMBL" id="LCTZ01000002">
    <property type="protein sequence ID" value="KQC30367.1"/>
    <property type="molecule type" value="Genomic_DNA"/>
</dbReference>
<dbReference type="OrthoDB" id="1446080at2"/>
<keyword evidence="3" id="KW-1185">Reference proteome</keyword>
<dbReference type="RefSeq" id="WP_055395187.1">
    <property type="nucleotide sequence ID" value="NZ_LCTZ01000002.1"/>
</dbReference>
<comment type="caution">
    <text evidence="2">The sequence shown here is derived from an EMBL/GenBank/DDBJ whole genome shotgun (WGS) entry which is preliminary data.</text>
</comment>
<name>A0A0Q1BIF7_9FLAO</name>
<protein>
    <submittedName>
        <fullName evidence="2">Uncharacterized protein</fullName>
    </submittedName>
</protein>
<dbReference type="STRING" id="346185.AAY42_11130"/>
<feature type="chain" id="PRO_5006188718" evidence="1">
    <location>
        <begin position="18"/>
        <end position="138"/>
    </location>
</feature>
<dbReference type="Proteomes" id="UP000050827">
    <property type="component" value="Unassembled WGS sequence"/>
</dbReference>